<dbReference type="CDD" id="cd00834">
    <property type="entry name" value="KAS_I_II"/>
    <property type="match status" value="1"/>
</dbReference>
<evidence type="ECO:0000256" key="8">
    <source>
        <dbReference type="ARBA" id="ARBA00023098"/>
    </source>
</evidence>
<organism evidence="15 16">
    <name type="scientific">Apibacter mensalis</name>
    <dbReference type="NCBI Taxonomy" id="1586267"/>
    <lineage>
        <taxon>Bacteria</taxon>
        <taxon>Pseudomonadati</taxon>
        <taxon>Bacteroidota</taxon>
        <taxon>Flavobacteriia</taxon>
        <taxon>Flavobacteriales</taxon>
        <taxon>Weeksellaceae</taxon>
        <taxon>Apibacter</taxon>
    </lineage>
</organism>
<dbReference type="RefSeq" id="WP_055424988.1">
    <property type="nucleotide sequence ID" value="NZ_FCOR01000003.1"/>
</dbReference>
<dbReference type="PANTHER" id="PTHR11712">
    <property type="entry name" value="POLYKETIDE SYNTHASE-RELATED"/>
    <property type="match status" value="1"/>
</dbReference>
<evidence type="ECO:0000256" key="3">
    <source>
        <dbReference type="ARBA" id="ARBA00012356"/>
    </source>
</evidence>
<evidence type="ECO:0000256" key="11">
    <source>
        <dbReference type="PIRNR" id="PIRNR000447"/>
    </source>
</evidence>
<reference evidence="15 16" key="1">
    <citation type="submission" date="2016-01" db="EMBL/GenBank/DDBJ databases">
        <authorList>
            <person name="McClelland M."/>
            <person name="Jain A."/>
            <person name="Saraogi P."/>
            <person name="Mendelson R."/>
            <person name="Westerman R."/>
            <person name="SanMiguel P."/>
            <person name="Csonka L."/>
        </authorList>
    </citation>
    <scope>NUCLEOTIDE SEQUENCE [LARGE SCALE GENOMIC DNA]</scope>
    <source>
        <strain evidence="15 16">R-53146</strain>
    </source>
</reference>
<keyword evidence="7" id="KW-0276">Fatty acid metabolism</keyword>
<dbReference type="InterPro" id="IPR000794">
    <property type="entry name" value="Beta-ketoacyl_synthase"/>
</dbReference>
<dbReference type="InterPro" id="IPR014030">
    <property type="entry name" value="Ketoacyl_synth_N"/>
</dbReference>
<dbReference type="AlphaFoldDB" id="A0A0X3AN41"/>
<dbReference type="Pfam" id="PF02801">
    <property type="entry name" value="Ketoacyl-synt_C"/>
    <property type="match status" value="1"/>
</dbReference>
<evidence type="ECO:0000256" key="7">
    <source>
        <dbReference type="ARBA" id="ARBA00022832"/>
    </source>
</evidence>
<dbReference type="Proteomes" id="UP000182761">
    <property type="component" value="Unassembled WGS sequence"/>
</dbReference>
<evidence type="ECO:0000256" key="12">
    <source>
        <dbReference type="PIRSR" id="PIRSR000447-1"/>
    </source>
</evidence>
<dbReference type="InterPro" id="IPR016039">
    <property type="entry name" value="Thiolase-like"/>
</dbReference>
<keyword evidence="8" id="KW-0443">Lipid metabolism</keyword>
<evidence type="ECO:0000256" key="6">
    <source>
        <dbReference type="ARBA" id="ARBA00022679"/>
    </source>
</evidence>
<dbReference type="InterPro" id="IPR018201">
    <property type="entry name" value="Ketoacyl_synth_AS"/>
</dbReference>
<dbReference type="Gene3D" id="3.40.47.10">
    <property type="match status" value="1"/>
</dbReference>
<dbReference type="OrthoDB" id="9808669at2"/>
<gene>
    <name evidence="15" type="ORF">Ga0061079_10372</name>
</gene>
<proteinExistence type="inferred from homology"/>
<evidence type="ECO:0000256" key="10">
    <source>
        <dbReference type="ARBA" id="ARBA00023315"/>
    </source>
</evidence>
<dbReference type="PIRSF" id="PIRSF000447">
    <property type="entry name" value="KAS_II"/>
    <property type="match status" value="1"/>
</dbReference>
<dbReference type="GO" id="GO:0004315">
    <property type="term" value="F:3-oxoacyl-[acyl-carrier-protein] synthase activity"/>
    <property type="evidence" value="ECO:0007669"/>
    <property type="project" value="UniProtKB-UniRule"/>
</dbReference>
<evidence type="ECO:0000256" key="2">
    <source>
        <dbReference type="ARBA" id="ARBA00008467"/>
    </source>
</evidence>
<dbReference type="SMART" id="SM00825">
    <property type="entry name" value="PKS_KS"/>
    <property type="match status" value="1"/>
</dbReference>
<dbReference type="InterPro" id="IPR014031">
    <property type="entry name" value="Ketoacyl_synth_C"/>
</dbReference>
<feature type="domain" description="Ketosynthase family 3 (KS3)" evidence="14">
    <location>
        <begin position="3"/>
        <end position="415"/>
    </location>
</feature>
<dbReference type="SUPFAM" id="SSF53901">
    <property type="entry name" value="Thiolase-like"/>
    <property type="match status" value="2"/>
</dbReference>
<dbReference type="PROSITE" id="PS52004">
    <property type="entry name" value="KS3_2"/>
    <property type="match status" value="1"/>
</dbReference>
<evidence type="ECO:0000256" key="13">
    <source>
        <dbReference type="RuleBase" id="RU003694"/>
    </source>
</evidence>
<comment type="catalytic activity">
    <reaction evidence="11">
        <text>(9Z)-hexadecenoyl-[ACP] + malonyl-[ACP] + H(+) = 3-oxo-(11Z)-octadecenoyl-[ACP] + holo-[ACP] + CO2</text>
        <dbReference type="Rhea" id="RHEA:55040"/>
        <dbReference type="Rhea" id="RHEA-COMP:9623"/>
        <dbReference type="Rhea" id="RHEA-COMP:9685"/>
        <dbReference type="Rhea" id="RHEA-COMP:10800"/>
        <dbReference type="Rhea" id="RHEA-COMP:14074"/>
        <dbReference type="ChEBI" id="CHEBI:15378"/>
        <dbReference type="ChEBI" id="CHEBI:16526"/>
        <dbReference type="ChEBI" id="CHEBI:64479"/>
        <dbReference type="ChEBI" id="CHEBI:78449"/>
        <dbReference type="ChEBI" id="CHEBI:83989"/>
        <dbReference type="ChEBI" id="CHEBI:138538"/>
        <dbReference type="EC" id="2.3.1.179"/>
    </reaction>
</comment>
<name>A0A0X3AN41_9FLAO</name>
<evidence type="ECO:0000313" key="15">
    <source>
        <dbReference type="EMBL" id="CVK15762.1"/>
    </source>
</evidence>
<sequence length="416" mass="44692">MALKRVVVTGLGAITPIGNNFKEYCNALLSGVSGASPITLFDATNFKTKFACEVKNYNPEDYFEKKDIRKYDRCAQFGLISTKEAVIDSKMLEYPDLNKDRVGVVWGSGIGGLNTFEQEVSTYAIGNGTPRFNPFFIPKMIADMTAGLISIEYGFKGPNYATVSACASSSNSIIDALMLLRLGKADIIITGGSEAAIVASGVGGFNALHAMSTRNDDPKTASRPFDKDRDGFVLGEGAGTLILEEYEHAVKRGATIYAEVVGGGLSSDGYHMTAPHPEGFGAYNVMKNAIEDAGIKLTDINHINVHGTSTPLGDLAESKAILKLFGEHSYNIQINSTKSMTGHLLGAAGAIEALACIVAIKENKVPPTINHFTDDDEFDNKLDFTFNVAKEKQVNYAMSNTFGFGGHNACVILKKF</sequence>
<evidence type="ECO:0000256" key="5">
    <source>
        <dbReference type="ARBA" id="ARBA00022516"/>
    </source>
</evidence>
<dbReference type="GO" id="GO:0006633">
    <property type="term" value="P:fatty acid biosynthetic process"/>
    <property type="evidence" value="ECO:0007669"/>
    <property type="project" value="UniProtKB-UniRule"/>
</dbReference>
<dbReference type="EC" id="2.3.1.179" evidence="3 11"/>
<comment type="catalytic activity">
    <reaction evidence="11">
        <text>a fatty acyl-[ACP] + malonyl-[ACP] + H(+) = a 3-oxoacyl-[ACP] + holo-[ACP] + CO2</text>
        <dbReference type="Rhea" id="RHEA:22836"/>
        <dbReference type="Rhea" id="RHEA-COMP:9623"/>
        <dbReference type="Rhea" id="RHEA-COMP:9685"/>
        <dbReference type="Rhea" id="RHEA-COMP:9916"/>
        <dbReference type="Rhea" id="RHEA-COMP:14125"/>
        <dbReference type="ChEBI" id="CHEBI:15378"/>
        <dbReference type="ChEBI" id="CHEBI:16526"/>
        <dbReference type="ChEBI" id="CHEBI:64479"/>
        <dbReference type="ChEBI" id="CHEBI:78449"/>
        <dbReference type="ChEBI" id="CHEBI:78776"/>
        <dbReference type="ChEBI" id="CHEBI:138651"/>
    </reaction>
</comment>
<dbReference type="GO" id="GO:0005829">
    <property type="term" value="C:cytosol"/>
    <property type="evidence" value="ECO:0007669"/>
    <property type="project" value="TreeGrafter"/>
</dbReference>
<evidence type="ECO:0000256" key="4">
    <source>
        <dbReference type="ARBA" id="ARBA00014657"/>
    </source>
</evidence>
<evidence type="ECO:0000313" key="16">
    <source>
        <dbReference type="Proteomes" id="UP000182761"/>
    </source>
</evidence>
<dbReference type="UniPathway" id="UPA00094"/>
<keyword evidence="10 11" id="KW-0012">Acyltransferase</keyword>
<keyword evidence="6 11" id="KW-0808">Transferase</keyword>
<dbReference type="EMBL" id="FCOR01000003">
    <property type="protein sequence ID" value="CVK15762.1"/>
    <property type="molecule type" value="Genomic_DNA"/>
</dbReference>
<dbReference type="InterPro" id="IPR020841">
    <property type="entry name" value="PKS_Beta-ketoAc_synthase_dom"/>
</dbReference>
<dbReference type="FunFam" id="3.40.47.10:FF:000009">
    <property type="entry name" value="3-oxoacyl-[acyl-carrier-protein] synthase 2"/>
    <property type="match status" value="1"/>
</dbReference>
<dbReference type="NCBIfam" id="NF005589">
    <property type="entry name" value="PRK07314.1"/>
    <property type="match status" value="1"/>
</dbReference>
<dbReference type="PROSITE" id="PS00606">
    <property type="entry name" value="KS3_1"/>
    <property type="match status" value="1"/>
</dbReference>
<evidence type="ECO:0000256" key="9">
    <source>
        <dbReference type="ARBA" id="ARBA00023160"/>
    </source>
</evidence>
<accession>A0A0X3AN41</accession>
<dbReference type="InterPro" id="IPR017568">
    <property type="entry name" value="3-oxoacyl-ACP_synth-2"/>
</dbReference>
<comment type="pathway">
    <text evidence="1 11">Lipid metabolism; fatty acid biosynthesis.</text>
</comment>
<comment type="similarity">
    <text evidence="2 11 13">Belongs to the thiolase-like superfamily. Beta-ketoacyl-ACP synthases family.</text>
</comment>
<evidence type="ECO:0000259" key="14">
    <source>
        <dbReference type="PROSITE" id="PS52004"/>
    </source>
</evidence>
<dbReference type="NCBIfam" id="TIGR03150">
    <property type="entry name" value="fabF"/>
    <property type="match status" value="1"/>
</dbReference>
<comment type="function">
    <text evidence="11">Involved in the type II fatty acid elongation cycle. Catalyzes the elongation of a wide range of acyl-ACP by the addition of two carbons from malonyl-ACP to an acyl acceptor. Can efficiently catalyze the conversion of palmitoleoyl-ACP (cis-hexadec-9-enoyl-ACP) to cis-vaccenoyl-ACP (cis-octadec-11-enoyl-ACP), an essential step in the thermal regulation of fatty acid composition.</text>
</comment>
<keyword evidence="5 11" id="KW-0444">Lipid biosynthesis</keyword>
<dbReference type="PANTHER" id="PTHR11712:SF336">
    <property type="entry name" value="3-OXOACYL-[ACYL-CARRIER-PROTEIN] SYNTHASE, MITOCHONDRIAL"/>
    <property type="match status" value="1"/>
</dbReference>
<dbReference type="Pfam" id="PF00109">
    <property type="entry name" value="ketoacyl-synt"/>
    <property type="match status" value="1"/>
</dbReference>
<keyword evidence="9 11" id="KW-0275">Fatty acid biosynthesis</keyword>
<dbReference type="STRING" id="1586267.GCA_001418685_00594"/>
<protein>
    <recommendedName>
        <fullName evidence="4 11">3-oxoacyl-[acyl-carrier-protein] synthase 2</fullName>
        <ecNumber evidence="3 11">2.3.1.179</ecNumber>
    </recommendedName>
</protein>
<feature type="active site" description="For beta-ketoacyl synthase activity" evidence="12">
    <location>
        <position position="166"/>
    </location>
</feature>
<keyword evidence="16" id="KW-1185">Reference proteome</keyword>
<evidence type="ECO:0000256" key="1">
    <source>
        <dbReference type="ARBA" id="ARBA00005194"/>
    </source>
</evidence>